<dbReference type="Proteomes" id="UP001497516">
    <property type="component" value="Chromosome 6"/>
</dbReference>
<accession>A0AAV2F2V9</accession>
<dbReference type="AlphaFoldDB" id="A0AAV2F2V9"/>
<keyword evidence="2" id="KW-1185">Reference proteome</keyword>
<evidence type="ECO:0000313" key="1">
    <source>
        <dbReference type="EMBL" id="CAL1392337.1"/>
    </source>
</evidence>
<sequence>MGRHTYLQVVNLFHQVVYHLSQPTYCFRNGLPDDTITLSARHSSTKWYTTRGSRSTASGNGSTCDTLTINLQLLVGGGRPLPPKQPTDFAKWLHISFGK</sequence>
<evidence type="ECO:0000313" key="2">
    <source>
        <dbReference type="Proteomes" id="UP001497516"/>
    </source>
</evidence>
<gene>
    <name evidence="1" type="ORF">LTRI10_LOCUS32993</name>
</gene>
<organism evidence="1 2">
    <name type="scientific">Linum trigynum</name>
    <dbReference type="NCBI Taxonomy" id="586398"/>
    <lineage>
        <taxon>Eukaryota</taxon>
        <taxon>Viridiplantae</taxon>
        <taxon>Streptophyta</taxon>
        <taxon>Embryophyta</taxon>
        <taxon>Tracheophyta</taxon>
        <taxon>Spermatophyta</taxon>
        <taxon>Magnoliopsida</taxon>
        <taxon>eudicotyledons</taxon>
        <taxon>Gunneridae</taxon>
        <taxon>Pentapetalae</taxon>
        <taxon>rosids</taxon>
        <taxon>fabids</taxon>
        <taxon>Malpighiales</taxon>
        <taxon>Linaceae</taxon>
        <taxon>Linum</taxon>
    </lineage>
</organism>
<reference evidence="1 2" key="1">
    <citation type="submission" date="2024-04" db="EMBL/GenBank/DDBJ databases">
        <authorList>
            <person name="Fracassetti M."/>
        </authorList>
    </citation>
    <scope>NUCLEOTIDE SEQUENCE [LARGE SCALE GENOMIC DNA]</scope>
</reference>
<dbReference type="EMBL" id="OZ034819">
    <property type="protein sequence ID" value="CAL1392337.1"/>
    <property type="molecule type" value="Genomic_DNA"/>
</dbReference>
<proteinExistence type="predicted"/>
<protein>
    <submittedName>
        <fullName evidence="1">Uncharacterized protein</fullName>
    </submittedName>
</protein>
<name>A0AAV2F2V9_9ROSI</name>